<evidence type="ECO:0000256" key="1">
    <source>
        <dbReference type="SAM" id="Coils"/>
    </source>
</evidence>
<dbReference type="OrthoDB" id="4507572at2759"/>
<dbReference type="AlphaFoldDB" id="A0A6A5WYW2"/>
<keyword evidence="1" id="KW-0175">Coiled coil</keyword>
<feature type="compositionally biased region" description="Polar residues" evidence="2">
    <location>
        <begin position="174"/>
        <end position="187"/>
    </location>
</feature>
<feature type="compositionally biased region" description="Polar residues" evidence="2">
    <location>
        <begin position="19"/>
        <end position="29"/>
    </location>
</feature>
<feature type="compositionally biased region" description="Polar residues" evidence="2">
    <location>
        <begin position="95"/>
        <end position="104"/>
    </location>
</feature>
<proteinExistence type="predicted"/>
<evidence type="ECO:0000256" key="2">
    <source>
        <dbReference type="SAM" id="MobiDB-lite"/>
    </source>
</evidence>
<accession>A0A6A5WYW2</accession>
<feature type="coiled-coil region" evidence="1">
    <location>
        <begin position="315"/>
        <end position="375"/>
    </location>
</feature>
<feature type="compositionally biased region" description="Basic and acidic residues" evidence="2">
    <location>
        <begin position="49"/>
        <end position="61"/>
    </location>
</feature>
<protein>
    <submittedName>
        <fullName evidence="3">Uncharacterized protein</fullName>
    </submittedName>
</protein>
<feature type="region of interest" description="Disordered" evidence="2">
    <location>
        <begin position="1"/>
        <end position="308"/>
    </location>
</feature>
<keyword evidence="4" id="KW-1185">Reference proteome</keyword>
<organism evidence="3 4">
    <name type="scientific">Amniculicola lignicola CBS 123094</name>
    <dbReference type="NCBI Taxonomy" id="1392246"/>
    <lineage>
        <taxon>Eukaryota</taxon>
        <taxon>Fungi</taxon>
        <taxon>Dikarya</taxon>
        <taxon>Ascomycota</taxon>
        <taxon>Pezizomycotina</taxon>
        <taxon>Dothideomycetes</taxon>
        <taxon>Pleosporomycetidae</taxon>
        <taxon>Pleosporales</taxon>
        <taxon>Amniculicolaceae</taxon>
        <taxon>Amniculicola</taxon>
    </lineage>
</organism>
<dbReference type="PANTHER" id="PTHR42023:SF1">
    <property type="entry name" value="BHLH DOMAIN-CONTAINING PROTEIN"/>
    <property type="match status" value="1"/>
</dbReference>
<feature type="region of interest" description="Disordered" evidence="2">
    <location>
        <begin position="390"/>
        <end position="409"/>
    </location>
</feature>
<feature type="compositionally biased region" description="Acidic residues" evidence="2">
    <location>
        <begin position="254"/>
        <end position="263"/>
    </location>
</feature>
<evidence type="ECO:0000313" key="4">
    <source>
        <dbReference type="Proteomes" id="UP000799779"/>
    </source>
</evidence>
<evidence type="ECO:0000313" key="3">
    <source>
        <dbReference type="EMBL" id="KAF2006882.1"/>
    </source>
</evidence>
<dbReference type="PANTHER" id="PTHR42023">
    <property type="entry name" value="BHLH DOMAIN-CONTAINING PROTEIN"/>
    <property type="match status" value="1"/>
</dbReference>
<feature type="compositionally biased region" description="Polar residues" evidence="2">
    <location>
        <begin position="284"/>
        <end position="297"/>
    </location>
</feature>
<dbReference type="EMBL" id="ML977558">
    <property type="protein sequence ID" value="KAF2006882.1"/>
    <property type="molecule type" value="Genomic_DNA"/>
</dbReference>
<sequence>NSNTLAPPNPRDLIVSEVPTVSSVYSQPSPREGFVDISPPSSPEPGQTRGRDQPRRFRSMRDVSPVDENRGRFKAAARPGSNIPVLRKAPPVLSGQPQPANTQKFWGGKLAPNSKVRWDEYSGEPTSEGKPGQVSPGSYVPPAVERQKMGYHVSISGPQDTTTKHATFGDRSNRVTTKPSPVNTTPQPREPWKGASGRVEIVQPFKTKAAKQGISIPRKSEPQSTEVLMSGAGGSAVDNYRRGPVMNDTPPVAEDPEEFDSIDEPIKPTVPLKVGRNSPPRSLASPTSPHNQLSQAPTHKALPRPPTEISAADHADILQAQMDDLRLRRSNVNRLLSDLNKQAPPNPLVTDFRRMRLVEQRKKDFMDELAEIKVEEHDVGLRLHRAYKKREREDPNGSDSAIWVRRVTS</sequence>
<feature type="non-terminal residue" evidence="3">
    <location>
        <position position="1"/>
    </location>
</feature>
<dbReference type="Proteomes" id="UP000799779">
    <property type="component" value="Unassembled WGS sequence"/>
</dbReference>
<feature type="compositionally biased region" description="Polar residues" evidence="2">
    <location>
        <begin position="156"/>
        <end position="165"/>
    </location>
</feature>
<reference evidence="3" key="1">
    <citation type="journal article" date="2020" name="Stud. Mycol.">
        <title>101 Dothideomycetes genomes: a test case for predicting lifestyles and emergence of pathogens.</title>
        <authorList>
            <person name="Haridas S."/>
            <person name="Albert R."/>
            <person name="Binder M."/>
            <person name="Bloem J."/>
            <person name="Labutti K."/>
            <person name="Salamov A."/>
            <person name="Andreopoulos B."/>
            <person name="Baker S."/>
            <person name="Barry K."/>
            <person name="Bills G."/>
            <person name="Bluhm B."/>
            <person name="Cannon C."/>
            <person name="Castanera R."/>
            <person name="Culley D."/>
            <person name="Daum C."/>
            <person name="Ezra D."/>
            <person name="Gonzalez J."/>
            <person name="Henrissat B."/>
            <person name="Kuo A."/>
            <person name="Liang C."/>
            <person name="Lipzen A."/>
            <person name="Lutzoni F."/>
            <person name="Magnuson J."/>
            <person name="Mondo S."/>
            <person name="Nolan M."/>
            <person name="Ohm R."/>
            <person name="Pangilinan J."/>
            <person name="Park H.-J."/>
            <person name="Ramirez L."/>
            <person name="Alfaro M."/>
            <person name="Sun H."/>
            <person name="Tritt A."/>
            <person name="Yoshinaga Y."/>
            <person name="Zwiers L.-H."/>
            <person name="Turgeon B."/>
            <person name="Goodwin S."/>
            <person name="Spatafora J."/>
            <person name="Crous P."/>
            <person name="Grigoriev I."/>
        </authorList>
    </citation>
    <scope>NUCLEOTIDE SEQUENCE</scope>
    <source>
        <strain evidence="3">CBS 123094</strain>
    </source>
</reference>
<gene>
    <name evidence="3" type="ORF">P154DRAFT_421199</name>
</gene>
<name>A0A6A5WYW2_9PLEO</name>